<evidence type="ECO:0000256" key="5">
    <source>
        <dbReference type="ARBA" id="ARBA00023004"/>
    </source>
</evidence>
<sequence>MPTVRVLPHPHLCPTGVNFESKPGQSLCDALLAAGVPLEHACEKVAACATCHVYIRQGGASVPPSNDLEEDQLDSAWALQADSRLACCVKLGDTDLLIEIPKHSRNHAREHG</sequence>
<keyword evidence="3" id="KW-0001">2Fe-2S</keyword>
<dbReference type="RefSeq" id="WP_169145522.1">
    <property type="nucleotide sequence ID" value="NZ_JABBGA010000006.1"/>
</dbReference>
<organism evidence="9 10">
    <name type="scientific">Zoogloea dura</name>
    <dbReference type="NCBI Taxonomy" id="2728840"/>
    <lineage>
        <taxon>Bacteria</taxon>
        <taxon>Pseudomonadati</taxon>
        <taxon>Pseudomonadota</taxon>
        <taxon>Betaproteobacteria</taxon>
        <taxon>Rhodocyclales</taxon>
        <taxon>Zoogloeaceae</taxon>
        <taxon>Zoogloea</taxon>
    </lineage>
</organism>
<dbReference type="GO" id="GO:0051537">
    <property type="term" value="F:2 iron, 2 sulfur cluster binding"/>
    <property type="evidence" value="ECO:0007669"/>
    <property type="project" value="UniProtKB-KW"/>
</dbReference>
<dbReference type="PANTHER" id="PTHR23426:SF65">
    <property type="entry name" value="FERREDOXIN-2, MITOCHONDRIAL"/>
    <property type="match status" value="1"/>
</dbReference>
<accession>A0A848G8S2</accession>
<evidence type="ECO:0000313" key="9">
    <source>
        <dbReference type="EMBL" id="NML25971.1"/>
    </source>
</evidence>
<evidence type="ECO:0000256" key="4">
    <source>
        <dbReference type="ARBA" id="ARBA00022723"/>
    </source>
</evidence>
<dbReference type="SUPFAM" id="SSF54292">
    <property type="entry name" value="2Fe-2S ferredoxin-like"/>
    <property type="match status" value="1"/>
</dbReference>
<keyword evidence="4" id="KW-0479">Metal-binding</keyword>
<evidence type="ECO:0000313" key="10">
    <source>
        <dbReference type="Proteomes" id="UP000580043"/>
    </source>
</evidence>
<feature type="domain" description="2Fe-2S ferredoxin-type" evidence="8">
    <location>
        <begin position="2"/>
        <end position="104"/>
    </location>
</feature>
<dbReference type="EMBL" id="JABBGA010000006">
    <property type="protein sequence ID" value="NML25971.1"/>
    <property type="molecule type" value="Genomic_DNA"/>
</dbReference>
<protein>
    <recommendedName>
        <fullName evidence="2">2Fe-2S ferredoxin</fullName>
    </recommendedName>
</protein>
<evidence type="ECO:0000259" key="8">
    <source>
        <dbReference type="PROSITE" id="PS51085"/>
    </source>
</evidence>
<dbReference type="InterPro" id="IPR012675">
    <property type="entry name" value="Beta-grasp_dom_sf"/>
</dbReference>
<gene>
    <name evidence="9" type="primary">fdx</name>
    <name evidence="9" type="ORF">HHL15_09475</name>
</gene>
<keyword evidence="6" id="KW-0411">Iron-sulfur</keyword>
<evidence type="ECO:0000256" key="7">
    <source>
        <dbReference type="ARBA" id="ARBA00034078"/>
    </source>
</evidence>
<evidence type="ECO:0000256" key="6">
    <source>
        <dbReference type="ARBA" id="ARBA00023014"/>
    </source>
</evidence>
<dbReference type="Proteomes" id="UP000580043">
    <property type="component" value="Unassembled WGS sequence"/>
</dbReference>
<dbReference type="PANTHER" id="PTHR23426">
    <property type="entry name" value="FERREDOXIN/ADRENODOXIN"/>
    <property type="match status" value="1"/>
</dbReference>
<dbReference type="NCBIfam" id="TIGR02007">
    <property type="entry name" value="fdx_isc"/>
    <property type="match status" value="1"/>
</dbReference>
<dbReference type="GO" id="GO:0009055">
    <property type="term" value="F:electron transfer activity"/>
    <property type="evidence" value="ECO:0007669"/>
    <property type="project" value="InterPro"/>
</dbReference>
<comment type="cofactor">
    <cofactor evidence="7">
        <name>[2Fe-2S] cluster</name>
        <dbReference type="ChEBI" id="CHEBI:190135"/>
    </cofactor>
</comment>
<dbReference type="InterPro" id="IPR001041">
    <property type="entry name" value="2Fe-2S_ferredoxin-type"/>
</dbReference>
<comment type="similarity">
    <text evidence="1">Belongs to the adrenodoxin/putidaredoxin family.</text>
</comment>
<dbReference type="AlphaFoldDB" id="A0A848G8S2"/>
<keyword evidence="5" id="KW-0408">Iron</keyword>
<dbReference type="PRINTS" id="PR00355">
    <property type="entry name" value="ADRENODOXIN"/>
</dbReference>
<name>A0A848G8S2_9RHOO</name>
<reference evidence="9 10" key="1">
    <citation type="submission" date="2020-04" db="EMBL/GenBank/DDBJ databases">
        <title>Zoogloea sp. G-4-1-14 isolated from soil.</title>
        <authorList>
            <person name="Dahal R.H."/>
        </authorList>
    </citation>
    <scope>NUCLEOTIDE SEQUENCE [LARGE SCALE GENOMIC DNA]</scope>
    <source>
        <strain evidence="9 10">G-4-1-14</strain>
    </source>
</reference>
<evidence type="ECO:0000256" key="3">
    <source>
        <dbReference type="ARBA" id="ARBA00022714"/>
    </source>
</evidence>
<dbReference type="InterPro" id="IPR011536">
    <property type="entry name" value="Fdx_isc"/>
</dbReference>
<comment type="caution">
    <text evidence="9">The sequence shown here is derived from an EMBL/GenBank/DDBJ whole genome shotgun (WGS) entry which is preliminary data.</text>
</comment>
<dbReference type="GO" id="GO:0140647">
    <property type="term" value="P:P450-containing electron transport chain"/>
    <property type="evidence" value="ECO:0007669"/>
    <property type="project" value="InterPro"/>
</dbReference>
<evidence type="ECO:0000256" key="2">
    <source>
        <dbReference type="ARBA" id="ARBA00019395"/>
    </source>
</evidence>
<dbReference type="GO" id="GO:0046872">
    <property type="term" value="F:metal ion binding"/>
    <property type="evidence" value="ECO:0007669"/>
    <property type="project" value="UniProtKB-KW"/>
</dbReference>
<dbReference type="Pfam" id="PF00111">
    <property type="entry name" value="Fer2"/>
    <property type="match status" value="1"/>
</dbReference>
<dbReference type="CDD" id="cd00207">
    <property type="entry name" value="fer2"/>
    <property type="match status" value="1"/>
</dbReference>
<proteinExistence type="inferred from homology"/>
<evidence type="ECO:0000256" key="1">
    <source>
        <dbReference type="ARBA" id="ARBA00010914"/>
    </source>
</evidence>
<dbReference type="PROSITE" id="PS51085">
    <property type="entry name" value="2FE2S_FER_2"/>
    <property type="match status" value="1"/>
</dbReference>
<dbReference type="InterPro" id="IPR036010">
    <property type="entry name" value="2Fe-2S_ferredoxin-like_sf"/>
</dbReference>
<dbReference type="Gene3D" id="3.10.20.30">
    <property type="match status" value="1"/>
</dbReference>
<dbReference type="InterPro" id="IPR001055">
    <property type="entry name" value="Adrenodoxin-like"/>
</dbReference>
<keyword evidence="10" id="KW-1185">Reference proteome</keyword>
<dbReference type="GO" id="GO:0005829">
    <property type="term" value="C:cytosol"/>
    <property type="evidence" value="ECO:0007669"/>
    <property type="project" value="TreeGrafter"/>
</dbReference>